<reference evidence="1" key="1">
    <citation type="submission" date="2022-12" db="EMBL/GenBank/DDBJ databases">
        <authorList>
            <person name="Petersen C."/>
        </authorList>
    </citation>
    <scope>NUCLEOTIDE SEQUENCE</scope>
    <source>
        <strain evidence="1">IBT 29677</strain>
    </source>
</reference>
<protein>
    <submittedName>
        <fullName evidence="1">Uncharacterized protein</fullName>
    </submittedName>
</protein>
<reference evidence="1" key="2">
    <citation type="journal article" date="2023" name="IMA Fungus">
        <title>Comparative genomic study of the Penicillium genus elucidates a diverse pangenome and 15 lateral gene transfer events.</title>
        <authorList>
            <person name="Petersen C."/>
            <person name="Sorensen T."/>
            <person name="Nielsen M.R."/>
            <person name="Sondergaard T.E."/>
            <person name="Sorensen J.L."/>
            <person name="Fitzpatrick D.A."/>
            <person name="Frisvad J.C."/>
            <person name="Nielsen K.L."/>
        </authorList>
    </citation>
    <scope>NUCLEOTIDE SEQUENCE</scope>
    <source>
        <strain evidence="1">IBT 29677</strain>
    </source>
</reference>
<dbReference type="AlphaFoldDB" id="A0A9W9VYQ7"/>
<comment type="caution">
    <text evidence="1">The sequence shown here is derived from an EMBL/GenBank/DDBJ whole genome shotgun (WGS) entry which is preliminary data.</text>
</comment>
<dbReference type="RefSeq" id="XP_056487414.1">
    <property type="nucleotide sequence ID" value="XM_056631863.1"/>
</dbReference>
<name>A0A9W9VYQ7_9EURO</name>
<gene>
    <name evidence="1" type="ORF">N7509_007226</name>
</gene>
<dbReference type="OrthoDB" id="10302675at2759"/>
<dbReference type="GeneID" id="81370843"/>
<accession>A0A9W9VYQ7</accession>
<dbReference type="Proteomes" id="UP001147747">
    <property type="component" value="Unassembled WGS sequence"/>
</dbReference>
<proteinExistence type="predicted"/>
<evidence type="ECO:0000313" key="2">
    <source>
        <dbReference type="Proteomes" id="UP001147747"/>
    </source>
</evidence>
<sequence length="385" mass="43055">MPPHTWPARPDDQTRHPRFDDRWIRGLENMTDANLEHALLMKLGIATRNNEEGDLWHYHFCGFRQNLLPRYQRRFAAVTRRVAAWMNLPTTQALIRPKLEIFCALPPGAALVAGNWDGPVGREPDATTGAILDSCYDCLQCMQDYGLLPGGVTGELEYNDVGFALISVALCQMGRTKATDETELPDAQSVVDFFARRVTAPGVLPFVPYTLGGGAGISSIFQLALDQESWAPAIESLANWHQRTATARPCPVVFTELGFRARWQLCKVANLRVLQWARRHAVEISFGENPPTVPAMRHTVETCWQAVAHNPEGHLILDELLKTSPVQPNHICGTTGRNGISEAILCGRPNIVQWFLDQDRSNYEQNISERVVAFQPVCLTNSHVR</sequence>
<dbReference type="EMBL" id="JAPZBU010000008">
    <property type="protein sequence ID" value="KAJ5391736.1"/>
    <property type="molecule type" value="Genomic_DNA"/>
</dbReference>
<evidence type="ECO:0000313" key="1">
    <source>
        <dbReference type="EMBL" id="KAJ5391736.1"/>
    </source>
</evidence>
<keyword evidence="2" id="KW-1185">Reference proteome</keyword>
<organism evidence="1 2">
    <name type="scientific">Penicillium cosmopolitanum</name>
    <dbReference type="NCBI Taxonomy" id="1131564"/>
    <lineage>
        <taxon>Eukaryota</taxon>
        <taxon>Fungi</taxon>
        <taxon>Dikarya</taxon>
        <taxon>Ascomycota</taxon>
        <taxon>Pezizomycotina</taxon>
        <taxon>Eurotiomycetes</taxon>
        <taxon>Eurotiomycetidae</taxon>
        <taxon>Eurotiales</taxon>
        <taxon>Aspergillaceae</taxon>
        <taxon>Penicillium</taxon>
    </lineage>
</organism>